<evidence type="ECO:0000256" key="2">
    <source>
        <dbReference type="ARBA" id="ARBA00022434"/>
    </source>
</evidence>
<evidence type="ECO:0000256" key="7">
    <source>
        <dbReference type="RuleBase" id="RU361145"/>
    </source>
</evidence>
<comment type="caution">
    <text evidence="9">The sequence shown here is derived from an EMBL/GenBank/DDBJ whole genome shotgun (WGS) entry which is preliminary data.</text>
</comment>
<dbReference type="GO" id="GO:0008198">
    <property type="term" value="F:ferrous iron binding"/>
    <property type="evidence" value="ECO:0007669"/>
    <property type="project" value="TreeGrafter"/>
</dbReference>
<organism evidence="9 10">
    <name type="scientific">Candidatus Palibaumannia cicadellinicola</name>
    <dbReference type="NCBI Taxonomy" id="186490"/>
    <lineage>
        <taxon>Bacteria</taxon>
        <taxon>Pseudomonadati</taxon>
        <taxon>Pseudomonadota</taxon>
        <taxon>Gammaproteobacteria</taxon>
        <taxon>Candidatus Palibaumannia</taxon>
    </lineage>
</organism>
<dbReference type="OrthoDB" id="9801481at2"/>
<keyword evidence="2 7" id="KW-0409">Iron storage</keyword>
<accession>A0A2N4XWK9</accession>
<comment type="subcellular location">
    <subcellularLocation>
        <location evidence="7">Cytoplasm</location>
    </subcellularLocation>
</comment>
<dbReference type="GO" id="GO:0042802">
    <property type="term" value="F:identical protein binding"/>
    <property type="evidence" value="ECO:0007669"/>
    <property type="project" value="UniProtKB-ARBA"/>
</dbReference>
<feature type="binding site" evidence="6">
    <location>
        <position position="127"/>
    </location>
    <ligand>
        <name>Fe cation</name>
        <dbReference type="ChEBI" id="CHEBI:24875"/>
        <label>1</label>
    </ligand>
</feature>
<dbReference type="InterPro" id="IPR041719">
    <property type="entry name" value="Ferritin_prok"/>
</dbReference>
<dbReference type="AlphaFoldDB" id="A0A2N4XWK9"/>
<dbReference type="PROSITE" id="PS50905">
    <property type="entry name" value="FERRITIN_LIKE"/>
    <property type="match status" value="1"/>
</dbReference>
<gene>
    <name evidence="9" type="ORF">CEX73_02275</name>
</gene>
<keyword evidence="5 6" id="KW-0408">Iron</keyword>
<dbReference type="NCBIfam" id="NF007638">
    <property type="entry name" value="PRK10304.1"/>
    <property type="match status" value="1"/>
</dbReference>
<evidence type="ECO:0000256" key="3">
    <source>
        <dbReference type="ARBA" id="ARBA00022723"/>
    </source>
</evidence>
<dbReference type="FunFam" id="1.20.1260.10:FF:000001">
    <property type="entry name" value="Non-heme ferritin"/>
    <property type="match status" value="1"/>
</dbReference>
<proteinExistence type="inferred from homology"/>
<dbReference type="InterPro" id="IPR009078">
    <property type="entry name" value="Ferritin-like_SF"/>
</dbReference>
<evidence type="ECO:0000259" key="8">
    <source>
        <dbReference type="PROSITE" id="PS50905"/>
    </source>
</evidence>
<dbReference type="PANTHER" id="PTHR11431">
    <property type="entry name" value="FERRITIN"/>
    <property type="match status" value="1"/>
</dbReference>
<evidence type="ECO:0000256" key="1">
    <source>
        <dbReference type="ARBA" id="ARBA00006950"/>
    </source>
</evidence>
<evidence type="ECO:0000313" key="9">
    <source>
        <dbReference type="EMBL" id="PLK58449.1"/>
    </source>
</evidence>
<evidence type="ECO:0000256" key="4">
    <source>
        <dbReference type="ARBA" id="ARBA00023002"/>
    </source>
</evidence>
<reference evidence="9 10" key="1">
    <citation type="submission" date="2017-06" db="EMBL/GenBank/DDBJ databases">
        <title>Metabolic interaction between xylem feeders and their symbionts.</title>
        <authorList>
            <person name="Chouaia B."/>
        </authorList>
    </citation>
    <scope>NUCLEOTIDE SEQUENCE [LARGE SCALE GENOMIC DNA]</scope>
    <source>
        <strain evidence="9 10">Gra</strain>
    </source>
</reference>
<feature type="binding site" evidence="6">
    <location>
        <position position="17"/>
    </location>
    <ligand>
        <name>Fe cation</name>
        <dbReference type="ChEBI" id="CHEBI:24875"/>
        <label>1</label>
    </ligand>
</feature>
<dbReference type="Pfam" id="PF00210">
    <property type="entry name" value="Ferritin"/>
    <property type="match status" value="1"/>
</dbReference>
<dbReference type="GO" id="GO:0004322">
    <property type="term" value="F:ferroxidase activity"/>
    <property type="evidence" value="ECO:0007669"/>
    <property type="project" value="TreeGrafter"/>
</dbReference>
<comment type="catalytic activity">
    <reaction evidence="7">
        <text>4 Fe(2+) + O2 + 6 H2O = 4 iron(III) oxide-hydroxide + 12 H(+)</text>
        <dbReference type="Rhea" id="RHEA:11972"/>
        <dbReference type="ChEBI" id="CHEBI:15377"/>
        <dbReference type="ChEBI" id="CHEBI:15378"/>
        <dbReference type="ChEBI" id="CHEBI:15379"/>
        <dbReference type="ChEBI" id="CHEBI:29033"/>
        <dbReference type="ChEBI" id="CHEBI:78619"/>
        <dbReference type="EC" id="1.16.3.2"/>
    </reaction>
</comment>
<evidence type="ECO:0000256" key="5">
    <source>
        <dbReference type="ARBA" id="ARBA00023004"/>
    </source>
</evidence>
<dbReference type="GO" id="GO:0008199">
    <property type="term" value="F:ferric iron binding"/>
    <property type="evidence" value="ECO:0007669"/>
    <property type="project" value="InterPro"/>
</dbReference>
<dbReference type="InterPro" id="IPR001519">
    <property type="entry name" value="Ferritin"/>
</dbReference>
<dbReference type="RefSeq" id="WP_101626977.1">
    <property type="nucleotide sequence ID" value="NZ_NJPO01000117.1"/>
</dbReference>
<feature type="domain" description="Ferritin-like diiron" evidence="8">
    <location>
        <begin position="1"/>
        <end position="145"/>
    </location>
</feature>
<evidence type="ECO:0000313" key="10">
    <source>
        <dbReference type="Proteomes" id="UP000234253"/>
    </source>
</evidence>
<protein>
    <recommendedName>
        <fullName evidence="7">Ferritin</fullName>
        <ecNumber evidence="7">1.16.3.2</ecNumber>
    </recommendedName>
</protein>
<dbReference type="SUPFAM" id="SSF47240">
    <property type="entry name" value="Ferritin-like"/>
    <property type="match status" value="1"/>
</dbReference>
<keyword evidence="3 6" id="KW-0479">Metal-binding</keyword>
<dbReference type="InterPro" id="IPR009040">
    <property type="entry name" value="Ferritin-like_diiron"/>
</dbReference>
<dbReference type="InterPro" id="IPR012347">
    <property type="entry name" value="Ferritin-like"/>
</dbReference>
<dbReference type="GO" id="GO:0006826">
    <property type="term" value="P:iron ion transport"/>
    <property type="evidence" value="ECO:0007669"/>
    <property type="project" value="InterPro"/>
</dbReference>
<keyword evidence="4" id="KW-0560">Oxidoreductase</keyword>
<dbReference type="EC" id="1.16.3.2" evidence="7"/>
<dbReference type="PANTHER" id="PTHR11431:SF127">
    <property type="entry name" value="BACTERIAL NON-HEME FERRITIN"/>
    <property type="match status" value="1"/>
</dbReference>
<keyword evidence="7" id="KW-0963">Cytoplasm</keyword>
<evidence type="ECO:0000256" key="6">
    <source>
        <dbReference type="PIRSR" id="PIRSR601519-1"/>
    </source>
</evidence>
<dbReference type="Gene3D" id="1.20.1260.10">
    <property type="match status" value="1"/>
</dbReference>
<feature type="binding site" evidence="6">
    <location>
        <position position="50"/>
    </location>
    <ligand>
        <name>Fe cation</name>
        <dbReference type="ChEBI" id="CHEBI:24875"/>
        <label>1</label>
    </ligand>
</feature>
<feature type="binding site" evidence="6">
    <location>
        <position position="53"/>
    </location>
    <ligand>
        <name>Fe cation</name>
        <dbReference type="ChEBI" id="CHEBI:24875"/>
        <label>1</label>
    </ligand>
</feature>
<feature type="binding site" evidence="6">
    <location>
        <position position="94"/>
    </location>
    <ligand>
        <name>Fe cation</name>
        <dbReference type="ChEBI" id="CHEBI:24875"/>
        <label>1</label>
    </ligand>
</feature>
<dbReference type="InterPro" id="IPR008331">
    <property type="entry name" value="Ferritin_DPS_dom"/>
</dbReference>
<dbReference type="GO" id="GO:0006879">
    <property type="term" value="P:intracellular iron ion homeostasis"/>
    <property type="evidence" value="ECO:0007669"/>
    <property type="project" value="UniProtKB-KW"/>
</dbReference>
<comment type="similarity">
    <text evidence="1 7">Belongs to the ferritin family. Prokaryotic subfamily.</text>
</comment>
<name>A0A2N4XWK9_9GAMM</name>
<dbReference type="GO" id="GO:0005829">
    <property type="term" value="C:cytosol"/>
    <property type="evidence" value="ECO:0007669"/>
    <property type="project" value="TreeGrafter"/>
</dbReference>
<dbReference type="EMBL" id="NJPO01000117">
    <property type="protein sequence ID" value="PLK58449.1"/>
    <property type="molecule type" value="Genomic_DNA"/>
</dbReference>
<dbReference type="CDD" id="cd01055">
    <property type="entry name" value="Nonheme_Ferritin"/>
    <property type="match status" value="1"/>
</dbReference>
<dbReference type="Proteomes" id="UP000234253">
    <property type="component" value="Unassembled WGS sequence"/>
</dbReference>
<sequence>MLKQEVTTKLYEQLNLECYSANLYLQMSAWCHNKSFEGISQFFKKQSQEERNHIYRIFDYLNETSTMPMLGAIEAPPFNFSSLPELINLAYEHEKNITNKIHRLVHIAMNLQDYSTFHFLQWYVAEQHKEEQIFLSILNKFKIIAIDNNGLFLIDQMINNL</sequence>
<comment type="function">
    <text evidence="7">Iron-storage protein.</text>
</comment>